<keyword evidence="2" id="KW-1185">Reference proteome</keyword>
<dbReference type="EnsemblMetazoa" id="PPA44673.1">
    <property type="protein sequence ID" value="PPA44673.1"/>
    <property type="gene ID" value="WBGene00283042"/>
</dbReference>
<dbReference type="Proteomes" id="UP000005239">
    <property type="component" value="Unassembled WGS sequence"/>
</dbReference>
<evidence type="ECO:0000313" key="2">
    <source>
        <dbReference type="Proteomes" id="UP000005239"/>
    </source>
</evidence>
<name>A0A2A6CSN2_PRIPA</name>
<organism evidence="1 2">
    <name type="scientific">Pristionchus pacificus</name>
    <name type="common">Parasitic nematode worm</name>
    <dbReference type="NCBI Taxonomy" id="54126"/>
    <lineage>
        <taxon>Eukaryota</taxon>
        <taxon>Metazoa</taxon>
        <taxon>Ecdysozoa</taxon>
        <taxon>Nematoda</taxon>
        <taxon>Chromadorea</taxon>
        <taxon>Rhabditida</taxon>
        <taxon>Rhabditina</taxon>
        <taxon>Diplogasteromorpha</taxon>
        <taxon>Diplogasteroidea</taxon>
        <taxon>Neodiplogasteridae</taxon>
        <taxon>Pristionchus</taxon>
    </lineage>
</organism>
<dbReference type="AlphaFoldDB" id="A0A2A6CSN2"/>
<accession>A0A2A6CSN2</accession>
<gene>
    <name evidence="1" type="primary">WBGene00283042</name>
</gene>
<reference evidence="1" key="2">
    <citation type="submission" date="2022-06" db="UniProtKB">
        <authorList>
            <consortium name="EnsemblMetazoa"/>
        </authorList>
    </citation>
    <scope>IDENTIFICATION</scope>
    <source>
        <strain evidence="1">PS312</strain>
    </source>
</reference>
<proteinExistence type="predicted"/>
<reference evidence="2" key="1">
    <citation type="journal article" date="2008" name="Nat. Genet.">
        <title>The Pristionchus pacificus genome provides a unique perspective on nematode lifestyle and parasitism.</title>
        <authorList>
            <person name="Dieterich C."/>
            <person name="Clifton S.W."/>
            <person name="Schuster L.N."/>
            <person name="Chinwalla A."/>
            <person name="Delehaunty K."/>
            <person name="Dinkelacker I."/>
            <person name="Fulton L."/>
            <person name="Fulton R."/>
            <person name="Godfrey J."/>
            <person name="Minx P."/>
            <person name="Mitreva M."/>
            <person name="Roeseler W."/>
            <person name="Tian H."/>
            <person name="Witte H."/>
            <person name="Yang S.P."/>
            <person name="Wilson R.K."/>
            <person name="Sommer R.J."/>
        </authorList>
    </citation>
    <scope>NUCLEOTIDE SEQUENCE [LARGE SCALE GENOMIC DNA]</scope>
    <source>
        <strain evidence="2">PS312</strain>
    </source>
</reference>
<sequence length="167" mass="18994">MKNKTDSRSLQIMSDLTIASDVSNGSFFVHGSFFVPKENHDCECLFALCTCSKKTQLLNPEFSELEMNQNMNKEGPIKDQAIEEKIMDDERMICFKVSNIIQSKSSPCLSFLLPFLVYTRCLQRKEMMLKGENLTGHLNAGASEQQLQLCQEEMNKLFGEAFDSTIQ</sequence>
<protein>
    <submittedName>
        <fullName evidence="1">Uncharacterized protein</fullName>
    </submittedName>
</protein>
<accession>A0A8R1Z9N4</accession>
<evidence type="ECO:0000313" key="1">
    <source>
        <dbReference type="EnsemblMetazoa" id="PPA44673.1"/>
    </source>
</evidence>